<sequence length="149" mass="16827">MYNFLLYAHSWLRWVILVLALITIVKSFIGSRGGLTYSKSDKAISSAFVGCIHLMFLLGLGLYFTSPYAFNAFGGDTSVMKNATLRYWAVEHVFVMLVAIALISIGKAKAKRATVDQEKFKKQLIFFGLGLIVMLSRIPWTETARLFRF</sequence>
<accession>A0ABT3CQD8</accession>
<keyword evidence="1" id="KW-1133">Transmembrane helix</keyword>
<feature type="transmembrane region" description="Helical" evidence="1">
    <location>
        <begin position="12"/>
        <end position="31"/>
    </location>
</feature>
<dbReference type="EMBL" id="JAOYOD010000001">
    <property type="protein sequence ID" value="MCV9385689.1"/>
    <property type="molecule type" value="Genomic_DNA"/>
</dbReference>
<feature type="transmembrane region" description="Helical" evidence="1">
    <location>
        <begin position="124"/>
        <end position="140"/>
    </location>
</feature>
<dbReference type="RefSeq" id="WP_264136473.1">
    <property type="nucleotide sequence ID" value="NZ_JAOYOD010000001.1"/>
</dbReference>
<organism evidence="2 3">
    <name type="scientific">Reichenbachiella ulvae</name>
    <dbReference type="NCBI Taxonomy" id="2980104"/>
    <lineage>
        <taxon>Bacteria</taxon>
        <taxon>Pseudomonadati</taxon>
        <taxon>Bacteroidota</taxon>
        <taxon>Cytophagia</taxon>
        <taxon>Cytophagales</taxon>
        <taxon>Reichenbachiellaceae</taxon>
        <taxon>Reichenbachiella</taxon>
    </lineage>
</organism>
<comment type="caution">
    <text evidence="2">The sequence shown here is derived from an EMBL/GenBank/DDBJ whole genome shotgun (WGS) entry which is preliminary data.</text>
</comment>
<gene>
    <name evidence="2" type="ORF">N7U62_03400</name>
</gene>
<feature type="transmembrane region" description="Helical" evidence="1">
    <location>
        <begin position="85"/>
        <end position="103"/>
    </location>
</feature>
<dbReference type="Proteomes" id="UP001300692">
    <property type="component" value="Unassembled WGS sequence"/>
</dbReference>
<evidence type="ECO:0008006" key="4">
    <source>
        <dbReference type="Google" id="ProtNLM"/>
    </source>
</evidence>
<evidence type="ECO:0000256" key="1">
    <source>
        <dbReference type="SAM" id="Phobius"/>
    </source>
</evidence>
<keyword evidence="1" id="KW-0812">Transmembrane</keyword>
<proteinExistence type="predicted"/>
<evidence type="ECO:0000313" key="3">
    <source>
        <dbReference type="Proteomes" id="UP001300692"/>
    </source>
</evidence>
<evidence type="ECO:0000313" key="2">
    <source>
        <dbReference type="EMBL" id="MCV9385689.1"/>
    </source>
</evidence>
<keyword evidence="1" id="KW-0472">Membrane</keyword>
<reference evidence="2 3" key="1">
    <citation type="submission" date="2022-10" db="EMBL/GenBank/DDBJ databases">
        <title>Comparative genomics and taxonomic characterization of three novel marine species of genus Reichenbachiella exhibiting antioxidant and polysaccharide degradation activities.</title>
        <authorList>
            <person name="Muhammad N."/>
            <person name="Lee Y.-J."/>
            <person name="Ko J."/>
            <person name="Kim S.-G."/>
        </authorList>
    </citation>
    <scope>NUCLEOTIDE SEQUENCE [LARGE SCALE GENOMIC DNA]</scope>
    <source>
        <strain evidence="2 3">ABR2-5</strain>
    </source>
</reference>
<protein>
    <recommendedName>
        <fullName evidence="4">Cytochrome B</fullName>
    </recommendedName>
</protein>
<keyword evidence="3" id="KW-1185">Reference proteome</keyword>
<feature type="transmembrane region" description="Helical" evidence="1">
    <location>
        <begin position="43"/>
        <end position="65"/>
    </location>
</feature>
<name>A0ABT3CQD8_9BACT</name>